<dbReference type="SUPFAM" id="SSF101690">
    <property type="entry name" value="PAZ domain"/>
    <property type="match status" value="1"/>
</dbReference>
<dbReference type="Gene3D" id="3.40.50.2300">
    <property type="match status" value="1"/>
</dbReference>
<dbReference type="AlphaFoldDB" id="A0A8H6A293"/>
<dbReference type="Gene3D" id="2.170.260.10">
    <property type="entry name" value="paz domain"/>
    <property type="match status" value="1"/>
</dbReference>
<dbReference type="InterPro" id="IPR036085">
    <property type="entry name" value="PAZ_dom_sf"/>
</dbReference>
<proteinExistence type="predicted"/>
<dbReference type="Pfam" id="PF16488">
    <property type="entry name" value="ArgoL2"/>
    <property type="match status" value="1"/>
</dbReference>
<dbReference type="Proteomes" id="UP000541154">
    <property type="component" value="Unassembled WGS sequence"/>
</dbReference>
<feature type="domain" description="Piwi" evidence="2">
    <location>
        <begin position="646"/>
        <end position="958"/>
    </location>
</feature>
<dbReference type="Pfam" id="PF16486">
    <property type="entry name" value="ArgoN"/>
    <property type="match status" value="1"/>
</dbReference>
<dbReference type="InterPro" id="IPR045246">
    <property type="entry name" value="Piwi_ago-like"/>
</dbReference>
<dbReference type="SMART" id="SM00950">
    <property type="entry name" value="Piwi"/>
    <property type="match status" value="1"/>
</dbReference>
<name>A0A8H6A293_PETAA</name>
<accession>A0A8H6A293</accession>
<dbReference type="EMBL" id="SPNV01000199">
    <property type="protein sequence ID" value="KAF5858590.1"/>
    <property type="molecule type" value="Genomic_DNA"/>
</dbReference>
<dbReference type="CDD" id="cd02846">
    <property type="entry name" value="PAZ_argonaute_like"/>
    <property type="match status" value="1"/>
</dbReference>
<dbReference type="PANTHER" id="PTHR22891">
    <property type="entry name" value="EUKARYOTIC TRANSLATION INITIATION FACTOR 2C"/>
    <property type="match status" value="1"/>
</dbReference>
<keyword evidence="4" id="KW-1185">Reference proteome</keyword>
<feature type="region of interest" description="Disordered" evidence="1">
    <location>
        <begin position="394"/>
        <end position="417"/>
    </location>
</feature>
<organism evidence="3 4">
    <name type="scientific">Petromyces alliaceus</name>
    <name type="common">Aspergillus alliaceus</name>
    <dbReference type="NCBI Taxonomy" id="209559"/>
    <lineage>
        <taxon>Eukaryota</taxon>
        <taxon>Fungi</taxon>
        <taxon>Dikarya</taxon>
        <taxon>Ascomycota</taxon>
        <taxon>Pezizomycotina</taxon>
        <taxon>Eurotiomycetes</taxon>
        <taxon>Eurotiomycetidae</taxon>
        <taxon>Eurotiales</taxon>
        <taxon>Aspergillaceae</taxon>
        <taxon>Aspergillus</taxon>
        <taxon>Aspergillus subgen. Circumdati</taxon>
    </lineage>
</organism>
<dbReference type="InterPro" id="IPR032474">
    <property type="entry name" value="Argonaute_N"/>
</dbReference>
<gene>
    <name evidence="3" type="ORF">ETB97_003983</name>
</gene>
<dbReference type="Pfam" id="PF02171">
    <property type="entry name" value="Piwi"/>
    <property type="match status" value="1"/>
</dbReference>
<dbReference type="Pfam" id="PF02170">
    <property type="entry name" value="PAZ"/>
    <property type="match status" value="1"/>
</dbReference>
<evidence type="ECO:0000259" key="2">
    <source>
        <dbReference type="PROSITE" id="PS50822"/>
    </source>
</evidence>
<dbReference type="Pfam" id="PF08699">
    <property type="entry name" value="ArgoL1"/>
    <property type="match status" value="1"/>
</dbReference>
<feature type="compositionally biased region" description="Gly residues" evidence="1">
    <location>
        <begin position="32"/>
        <end position="47"/>
    </location>
</feature>
<protein>
    <recommendedName>
        <fullName evidence="2">Piwi domain-containing protein</fullName>
    </recommendedName>
</protein>
<dbReference type="GO" id="GO:0003723">
    <property type="term" value="F:RNA binding"/>
    <property type="evidence" value="ECO:0007669"/>
    <property type="project" value="InterPro"/>
</dbReference>
<reference evidence="3 4" key="1">
    <citation type="submission" date="2019-04" db="EMBL/GenBank/DDBJ databases">
        <title>Aspergillus burnettii sp. nov., novel species from soil in southeast Queensland.</title>
        <authorList>
            <person name="Gilchrist C.L.M."/>
            <person name="Pitt J.I."/>
            <person name="Lange L."/>
            <person name="Lacey H.J."/>
            <person name="Vuong D."/>
            <person name="Midgley D.J."/>
            <person name="Greenfield P."/>
            <person name="Bradbury M."/>
            <person name="Lacey E."/>
            <person name="Busk P.K."/>
            <person name="Pilgaard B."/>
            <person name="Chooi Y.H."/>
            <person name="Piggott A.M."/>
        </authorList>
    </citation>
    <scope>NUCLEOTIDE SEQUENCE [LARGE SCALE GENOMIC DNA]</scope>
    <source>
        <strain evidence="3 4">FRR 5400</strain>
    </source>
</reference>
<dbReference type="Gene3D" id="3.30.420.10">
    <property type="entry name" value="Ribonuclease H-like superfamily/Ribonuclease H"/>
    <property type="match status" value="1"/>
</dbReference>
<evidence type="ECO:0000313" key="3">
    <source>
        <dbReference type="EMBL" id="KAF5858590.1"/>
    </source>
</evidence>
<dbReference type="CDD" id="cd04657">
    <property type="entry name" value="Piwi_ago-like"/>
    <property type="match status" value="1"/>
</dbReference>
<dbReference type="InterPro" id="IPR014811">
    <property type="entry name" value="ArgoL1"/>
</dbReference>
<dbReference type="InterPro" id="IPR003100">
    <property type="entry name" value="PAZ_dom"/>
</dbReference>
<dbReference type="SMART" id="SM01163">
    <property type="entry name" value="DUF1785"/>
    <property type="match status" value="1"/>
</dbReference>
<dbReference type="PROSITE" id="PS50822">
    <property type="entry name" value="PIWI"/>
    <property type="match status" value="1"/>
</dbReference>
<dbReference type="InterPro" id="IPR036397">
    <property type="entry name" value="RNaseH_sf"/>
</dbReference>
<evidence type="ECO:0000313" key="4">
    <source>
        <dbReference type="Proteomes" id="UP000541154"/>
    </source>
</evidence>
<sequence>MSDRSRILRGRGWGRGHGGQGGGFRDHDVHGGGHTGPRGGRGYRGGVRGRGKEIFRQAQAPELDRMIQQKEDAIQKALAADSPQFEDRGRLPTRPGYGTRGNKVLLYANYFQLSVRSEDDLFRYNVEVSQEPKGRKLKQIFRVLLVSHFAQNLNSIASDYKSILISRVDLLQKQHERVYDVHYREGYEDHSPQNARVFRVKVTFTGKVSISACLDYLSSTNASAMFHYKAEVLQALNIVMGYYPKSSGETISLGSNKHFNIDPSSVERFDLGGGLEVLRGSFMSVRAATSRFLINCQVKYAACYQEGKLSTVMAAYRREGPPSVYRLEAFLKKLGIRVTHIRRVNSQGQDIPRFKMITGLASPADGKSLAYPPIVPKHGAGPREVQFWLEGGGPKTIGKTKSKGKKSANSGPEESGRYTTVEDFFRARYGLNVDSNMPVVNVGTRQDPSYLPVEVCVVIAGQAAGVKLSGRQTQNMIRFAVRNPAQNARSITTKGAGALGLTPQLNTALRYFGLHSGPTLITVPGRVLQSPSVLYRDCRKVDALSASWNMKSAKFSTSSPLSIWAFIYIVSDRERVYFEKPADLKPCLAALSSKLNDMGVSASPATDGRRVDVTGAYHNGKYQAARLDQAITNAITDLMSKHALELVLAILPAKDTDIYSAVKRVCDLHNGVRNVCVLEEKFFHKNDQYLANVCLKVNLKLGGANQVLGADELGIISDGKTMIIGMDVTHPSPGSAKHAPSVAGMVASVDGRLGQWPAEIRIQASRQEMVAALDTMLRSRLNHWVAVNRQLPENIIVYRDGVSEGQYNLVVEKEIPLLKSACEPMYQNGLPRLSVIIVGKRHHTRFYPTHEERADRSSNPQNGTVVDRGVTEARDWDFYLQAHSALQGTARPAHYYVVWDEIFSVQKPRPPFENAADLLEHLTHNMCYVFGRATKAVSICPPAYYADLVCERVRCYLKDVFDASAEPSPSGSMLEGSGTGQTLETDIQIHQNVRNTMYYI</sequence>
<dbReference type="InterPro" id="IPR012337">
    <property type="entry name" value="RNaseH-like_sf"/>
</dbReference>
<dbReference type="SUPFAM" id="SSF53098">
    <property type="entry name" value="Ribonuclease H-like"/>
    <property type="match status" value="1"/>
</dbReference>
<evidence type="ECO:0000256" key="1">
    <source>
        <dbReference type="SAM" id="MobiDB-lite"/>
    </source>
</evidence>
<feature type="region of interest" description="Disordered" evidence="1">
    <location>
        <begin position="1"/>
        <end position="47"/>
    </location>
</feature>
<dbReference type="InterPro" id="IPR003165">
    <property type="entry name" value="Piwi"/>
</dbReference>
<dbReference type="InterPro" id="IPR032472">
    <property type="entry name" value="ArgoL2"/>
</dbReference>
<comment type="caution">
    <text evidence="3">The sequence shown here is derived from an EMBL/GenBank/DDBJ whole genome shotgun (WGS) entry which is preliminary data.</text>
</comment>